<reference evidence="2" key="2">
    <citation type="journal article" date="2023" name="IMA Fungus">
        <title>Comparative genomic study of the Penicillium genus elucidates a diverse pangenome and 15 lateral gene transfer events.</title>
        <authorList>
            <person name="Petersen C."/>
            <person name="Sorensen T."/>
            <person name="Nielsen M.R."/>
            <person name="Sondergaard T.E."/>
            <person name="Sorensen J.L."/>
            <person name="Fitzpatrick D.A."/>
            <person name="Frisvad J.C."/>
            <person name="Nielsen K.L."/>
        </authorList>
    </citation>
    <scope>NUCLEOTIDE SEQUENCE</scope>
    <source>
        <strain evidence="2">IBT 35675</strain>
    </source>
</reference>
<dbReference type="InterPro" id="IPR052400">
    <property type="entry name" value="Zn2-C6_fungal_TF"/>
</dbReference>
<keyword evidence="3" id="KW-1185">Reference proteome</keyword>
<dbReference type="PANTHER" id="PTHR47657:SF14">
    <property type="entry name" value="ZN(2)-C6 FUNGAL-TYPE DOMAIN-CONTAINING PROTEIN"/>
    <property type="match status" value="1"/>
</dbReference>
<feature type="region of interest" description="Disordered" evidence="1">
    <location>
        <begin position="1"/>
        <end position="27"/>
    </location>
</feature>
<comment type="caution">
    <text evidence="2">The sequence shown here is derived from an EMBL/GenBank/DDBJ whole genome shotgun (WGS) entry which is preliminary data.</text>
</comment>
<dbReference type="AlphaFoldDB" id="A0A9W9RK77"/>
<organism evidence="2 3">
    <name type="scientific">Penicillium brevicompactum</name>
    <dbReference type="NCBI Taxonomy" id="5074"/>
    <lineage>
        <taxon>Eukaryota</taxon>
        <taxon>Fungi</taxon>
        <taxon>Dikarya</taxon>
        <taxon>Ascomycota</taxon>
        <taxon>Pezizomycotina</taxon>
        <taxon>Eurotiomycetes</taxon>
        <taxon>Eurotiomycetidae</taxon>
        <taxon>Eurotiales</taxon>
        <taxon>Aspergillaceae</taxon>
        <taxon>Penicillium</taxon>
    </lineage>
</organism>
<evidence type="ECO:0000313" key="3">
    <source>
        <dbReference type="Proteomes" id="UP001148299"/>
    </source>
</evidence>
<protein>
    <submittedName>
        <fullName evidence="2">Uncharacterized protein</fullName>
    </submittedName>
</protein>
<reference evidence="2" key="1">
    <citation type="submission" date="2022-12" db="EMBL/GenBank/DDBJ databases">
        <authorList>
            <person name="Petersen C."/>
        </authorList>
    </citation>
    <scope>NUCLEOTIDE SEQUENCE</scope>
    <source>
        <strain evidence="2">IBT 35675</strain>
    </source>
</reference>
<dbReference type="PANTHER" id="PTHR47657">
    <property type="entry name" value="STEROL REGULATORY ELEMENT-BINDING PROTEIN ECM22"/>
    <property type="match status" value="1"/>
</dbReference>
<sequence>MYDPDKSKAVTKRLVQPGPRPSLPSPELGSMRILEMRLVHQWVTETCNTMSSAKVPAMAKMWGVSVPKMAFEYEPLLHTLLALGAAHRSTLLPQEASALRPVYHGYIDSAVRKHRPVTASLDNTTTDAVCFNTVLLSLYTLFLRSEPSTLPYDPPVMWLTLAQGIRTVIKSAYEKLVANNSALCPLLFAAPDVWRSPDREQRIYNGPLKPLQFLLHYRPEDDGMDKETLEVYEEAVAYIERFYIAVQKGEEDYMLRRMFCGFPPVIPQAYIAYVAARRPRALIILAYAFALIHEHEDIWWLRGIPAREVEGINGIIPAEWKWLMVWPMHVIATGSAQGQEVPIPRTSTVLSGMSTP</sequence>
<evidence type="ECO:0000313" key="2">
    <source>
        <dbReference type="EMBL" id="KAJ5361080.1"/>
    </source>
</evidence>
<accession>A0A9W9RK77</accession>
<proteinExistence type="predicted"/>
<gene>
    <name evidence="2" type="ORF">N7541_001924</name>
</gene>
<name>A0A9W9RK77_PENBR</name>
<dbReference type="EMBL" id="JAPZBR010000002">
    <property type="protein sequence ID" value="KAJ5361080.1"/>
    <property type="molecule type" value="Genomic_DNA"/>
</dbReference>
<dbReference type="GO" id="GO:0000981">
    <property type="term" value="F:DNA-binding transcription factor activity, RNA polymerase II-specific"/>
    <property type="evidence" value="ECO:0007669"/>
    <property type="project" value="TreeGrafter"/>
</dbReference>
<evidence type="ECO:0000256" key="1">
    <source>
        <dbReference type="SAM" id="MobiDB-lite"/>
    </source>
</evidence>
<dbReference type="Proteomes" id="UP001148299">
    <property type="component" value="Unassembled WGS sequence"/>
</dbReference>